<evidence type="ECO:0000256" key="1">
    <source>
        <dbReference type="SAM" id="MobiDB-lite"/>
    </source>
</evidence>
<name>A0A2Z7D4J9_9LAMI</name>
<dbReference type="EMBL" id="KQ990083">
    <property type="protein sequence ID" value="KZV53697.1"/>
    <property type="molecule type" value="Genomic_DNA"/>
</dbReference>
<sequence length="365" mass="41216">MKDSAEGFCDGDNQQRASTSRGNLKLAIAKRCRSNKLVRQRFAFALRFSRWFDFSRWIQWNGISRSAKTRIQQMMLTIRDKKLVSEQVAPWLTAIAFGLVMDTVEWNQQKRKDKDPTDDVDQQDQALNTRPKAIAVSQDATLFPYNVVAQSVPIMCLGLGSHMANQIKWHNVSSLTHENFPGGHPSQYCSHSSGSKPRPVEKPGKPENTYRQENTSPRGTSGSNPSTESNTNSIRKATDKYANAMQGIKATTKSREPKDRNNSSTARSDQRENIQCPRGRCLRTPQQLQENVRRQYSNEASQQEESNATTLTSIGAVYRRQSKKIRSLTQLTLTQLTAEFYSLTQNAVVPTNPNDDVEEPATKTR</sequence>
<keyword evidence="3" id="KW-1185">Reference proteome</keyword>
<feature type="region of interest" description="Disordered" evidence="1">
    <location>
        <begin position="248"/>
        <end position="285"/>
    </location>
</feature>
<reference evidence="2 3" key="1">
    <citation type="journal article" date="2015" name="Proc. Natl. Acad. Sci. U.S.A.">
        <title>The resurrection genome of Boea hygrometrica: A blueprint for survival of dehydration.</title>
        <authorList>
            <person name="Xiao L."/>
            <person name="Yang G."/>
            <person name="Zhang L."/>
            <person name="Yang X."/>
            <person name="Zhao S."/>
            <person name="Ji Z."/>
            <person name="Zhou Q."/>
            <person name="Hu M."/>
            <person name="Wang Y."/>
            <person name="Chen M."/>
            <person name="Xu Y."/>
            <person name="Jin H."/>
            <person name="Xiao X."/>
            <person name="Hu G."/>
            <person name="Bao F."/>
            <person name="Hu Y."/>
            <person name="Wan P."/>
            <person name="Li L."/>
            <person name="Deng X."/>
            <person name="Kuang T."/>
            <person name="Xiang C."/>
            <person name="Zhu J.K."/>
            <person name="Oliver M.J."/>
            <person name="He Y."/>
        </authorList>
    </citation>
    <scope>NUCLEOTIDE SEQUENCE [LARGE SCALE GENOMIC DNA]</scope>
    <source>
        <strain evidence="3">cv. XS01</strain>
    </source>
</reference>
<feature type="compositionally biased region" description="Polar residues" evidence="1">
    <location>
        <begin position="211"/>
        <end position="233"/>
    </location>
</feature>
<protein>
    <submittedName>
        <fullName evidence="2">Uncharacterized protein</fullName>
    </submittedName>
</protein>
<feature type="region of interest" description="Disordered" evidence="1">
    <location>
        <begin position="183"/>
        <end position="233"/>
    </location>
</feature>
<gene>
    <name evidence="2" type="ORF">F511_38747</name>
</gene>
<organism evidence="2 3">
    <name type="scientific">Dorcoceras hygrometricum</name>
    <dbReference type="NCBI Taxonomy" id="472368"/>
    <lineage>
        <taxon>Eukaryota</taxon>
        <taxon>Viridiplantae</taxon>
        <taxon>Streptophyta</taxon>
        <taxon>Embryophyta</taxon>
        <taxon>Tracheophyta</taxon>
        <taxon>Spermatophyta</taxon>
        <taxon>Magnoliopsida</taxon>
        <taxon>eudicotyledons</taxon>
        <taxon>Gunneridae</taxon>
        <taxon>Pentapetalae</taxon>
        <taxon>asterids</taxon>
        <taxon>lamiids</taxon>
        <taxon>Lamiales</taxon>
        <taxon>Gesneriaceae</taxon>
        <taxon>Didymocarpoideae</taxon>
        <taxon>Trichosporeae</taxon>
        <taxon>Loxocarpinae</taxon>
        <taxon>Dorcoceras</taxon>
    </lineage>
</organism>
<dbReference type="AlphaFoldDB" id="A0A2Z7D4J9"/>
<accession>A0A2Z7D4J9</accession>
<evidence type="ECO:0000313" key="3">
    <source>
        <dbReference type="Proteomes" id="UP000250235"/>
    </source>
</evidence>
<dbReference type="Proteomes" id="UP000250235">
    <property type="component" value="Unassembled WGS sequence"/>
</dbReference>
<proteinExistence type="predicted"/>
<evidence type="ECO:0000313" key="2">
    <source>
        <dbReference type="EMBL" id="KZV53697.1"/>
    </source>
</evidence>
<feature type="compositionally biased region" description="Basic and acidic residues" evidence="1">
    <location>
        <begin position="198"/>
        <end position="210"/>
    </location>
</feature>